<accession>A0A552U807</accession>
<gene>
    <name evidence="2" type="ORF">FMM06_11635</name>
</gene>
<dbReference type="OrthoDB" id="1633386at2"/>
<evidence type="ECO:0000313" key="3">
    <source>
        <dbReference type="Proteomes" id="UP000317894"/>
    </source>
</evidence>
<keyword evidence="3" id="KW-1185">Reference proteome</keyword>
<comment type="caution">
    <text evidence="2">The sequence shown here is derived from an EMBL/GenBank/DDBJ whole genome shotgun (WGS) entry which is preliminary data.</text>
</comment>
<sequence length="269" mass="27711">MIDAEVTTLAILWRIARADGVTLGFTTHDAPLGVGGMTYDSAPGMVPSAISTGDGLEVDTMEVAGALSAAAITAADLSAGRYDGARVTVSMVDWRAPHGAVLPLARGTLGEVSQSTSGQGGSFTAELRGPTASFDASIVELCSPECRAELGDTRCRVDLAGLTVAATASEAEPGRVAVSAADPRFAGGRLRVLAGPNAGLDRRIVDTGADTLDLDEPLPFALAAGTRVELREGCDKRFATCRDRFANALNFRGEPHVPGGDLLTRFPGV</sequence>
<dbReference type="InterPro" id="IPR018964">
    <property type="entry name" value="Phage_phiJL001_Gp84_C"/>
</dbReference>
<evidence type="ECO:0000313" key="2">
    <source>
        <dbReference type="EMBL" id="TRW14356.1"/>
    </source>
</evidence>
<dbReference type="Pfam" id="PF09356">
    <property type="entry name" value="Phage_BR0599"/>
    <property type="match status" value="1"/>
</dbReference>
<protein>
    <submittedName>
        <fullName evidence="2">DUF2163 domain-containing protein</fullName>
    </submittedName>
</protein>
<dbReference type="AlphaFoldDB" id="A0A552U807"/>
<dbReference type="NCBIfam" id="TIGR02218">
    <property type="entry name" value="phg_TIGR02218"/>
    <property type="match status" value="1"/>
</dbReference>
<dbReference type="RefSeq" id="WP_144237561.1">
    <property type="nucleotide sequence ID" value="NZ_VJWA01000002.1"/>
</dbReference>
<evidence type="ECO:0000259" key="1">
    <source>
        <dbReference type="Pfam" id="PF09356"/>
    </source>
</evidence>
<dbReference type="Pfam" id="PF09931">
    <property type="entry name" value="Phage_phiJL001_Gp84_N"/>
    <property type="match status" value="1"/>
</dbReference>
<dbReference type="EMBL" id="VJWA01000002">
    <property type="protein sequence ID" value="TRW14356.1"/>
    <property type="molecule type" value="Genomic_DNA"/>
</dbReference>
<name>A0A552U807_9SPHN</name>
<feature type="domain" description="Bacteriophage phiJL001 Gp84 C-terminal" evidence="1">
    <location>
        <begin position="185"/>
        <end position="261"/>
    </location>
</feature>
<organism evidence="2 3">
    <name type="scientific">Glacieibacterium frigidum</name>
    <dbReference type="NCBI Taxonomy" id="2593303"/>
    <lineage>
        <taxon>Bacteria</taxon>
        <taxon>Pseudomonadati</taxon>
        <taxon>Pseudomonadota</taxon>
        <taxon>Alphaproteobacteria</taxon>
        <taxon>Sphingomonadales</taxon>
        <taxon>Sphingosinicellaceae</taxon>
        <taxon>Glacieibacterium</taxon>
    </lineage>
</organism>
<dbReference type="InterPro" id="IPR011928">
    <property type="entry name" value="Phage_phiJL001_Gp84"/>
</dbReference>
<reference evidence="2 3" key="1">
    <citation type="submission" date="2019-07" db="EMBL/GenBank/DDBJ databases">
        <title>Novel species isolated from glacier.</title>
        <authorList>
            <person name="Liu Q."/>
            <person name="Xin Y.-H."/>
        </authorList>
    </citation>
    <scope>NUCLEOTIDE SEQUENCE [LARGE SCALE GENOMIC DNA]</scope>
    <source>
        <strain evidence="2 3">LB1R16</strain>
    </source>
</reference>
<dbReference type="Proteomes" id="UP000317894">
    <property type="component" value="Unassembled WGS sequence"/>
</dbReference>
<proteinExistence type="predicted"/>